<keyword evidence="2" id="KW-1185">Reference proteome</keyword>
<dbReference type="EMBL" id="MIKF01000552">
    <property type="protein sequence ID" value="RTE69608.1"/>
    <property type="molecule type" value="Genomic_DNA"/>
</dbReference>
<accession>A0A430L1M5</accession>
<dbReference type="Proteomes" id="UP000287124">
    <property type="component" value="Unassembled WGS sequence"/>
</dbReference>
<gene>
    <name evidence="1" type="ORF">BHE90_016005</name>
</gene>
<reference evidence="1 2" key="1">
    <citation type="submission" date="2017-06" db="EMBL/GenBank/DDBJ databases">
        <title>Comparative genomic analysis of Ambrosia Fusariam Clade fungi.</title>
        <authorList>
            <person name="Stajich J.E."/>
            <person name="Carrillo J."/>
            <person name="Kijimoto T."/>
            <person name="Eskalen A."/>
            <person name="O'Donnell K."/>
            <person name="Kasson M."/>
        </authorList>
    </citation>
    <scope>NUCLEOTIDE SEQUENCE [LARGE SCALE GENOMIC DNA]</scope>
    <source>
        <strain evidence="1 2">UCR1854</strain>
    </source>
</reference>
<protein>
    <submittedName>
        <fullName evidence="1">Uncharacterized protein</fullName>
    </submittedName>
</protein>
<organism evidence="1 2">
    <name type="scientific">Fusarium euwallaceae</name>
    <dbReference type="NCBI Taxonomy" id="1147111"/>
    <lineage>
        <taxon>Eukaryota</taxon>
        <taxon>Fungi</taxon>
        <taxon>Dikarya</taxon>
        <taxon>Ascomycota</taxon>
        <taxon>Pezizomycotina</taxon>
        <taxon>Sordariomycetes</taxon>
        <taxon>Hypocreomycetidae</taxon>
        <taxon>Hypocreales</taxon>
        <taxon>Nectriaceae</taxon>
        <taxon>Fusarium</taxon>
        <taxon>Fusarium solani species complex</taxon>
    </lineage>
</organism>
<dbReference type="AlphaFoldDB" id="A0A430L1M5"/>
<proteinExistence type="predicted"/>
<sequence length="338" mass="37202">MGSKVEPWLTQALRRINRVKGRRFISVPQHEQYLTETLSSPNAIWTLALITLPSTPEADFKGNVNDLFVEADTSCKTLQIEGYVVCVDMVLRNEVTYKLTKDTIGTLIQHHKDFYCVDVANTRDGGQRCKELHEEFVQAINKLVFYTKVSALKGLEAGGRGELLNGEREEVKSAILSLMEHPHRRVGDITQQTSVFPNDNAWPEPDMPRSQLPVELCRVAPWGCNVASPASTDNCLVCVSMAQSYPAPAPVPTQPHSTARLSYYLPQEETAPISALGLSSMSAATNHGISMAMAGMGDGCGSMSGVCGYAYLYHTWGLEPLPSDGVIEQIRPFSLVHY</sequence>
<comment type="caution">
    <text evidence="1">The sequence shown here is derived from an EMBL/GenBank/DDBJ whole genome shotgun (WGS) entry which is preliminary data.</text>
</comment>
<evidence type="ECO:0000313" key="2">
    <source>
        <dbReference type="Proteomes" id="UP000287124"/>
    </source>
</evidence>
<evidence type="ECO:0000313" key="1">
    <source>
        <dbReference type="EMBL" id="RTE69608.1"/>
    </source>
</evidence>
<name>A0A430L1M5_9HYPO</name>